<dbReference type="EMBL" id="JRKL02012632">
    <property type="protein sequence ID" value="KAF3944350.1"/>
    <property type="molecule type" value="Genomic_DNA"/>
</dbReference>
<dbReference type="Proteomes" id="UP000737018">
    <property type="component" value="Unassembled WGS sequence"/>
</dbReference>
<comment type="caution">
    <text evidence="1">The sequence shown here is derived from an EMBL/GenBank/DDBJ whole genome shotgun (WGS) entry which is preliminary data.</text>
</comment>
<evidence type="ECO:0000313" key="2">
    <source>
        <dbReference type="Proteomes" id="UP000737018"/>
    </source>
</evidence>
<accession>A0A8J4V7N4</accession>
<evidence type="ECO:0000313" key="1">
    <source>
        <dbReference type="EMBL" id="KAF3944350.1"/>
    </source>
</evidence>
<dbReference type="OrthoDB" id="1144283at2759"/>
<proteinExistence type="predicted"/>
<organism evidence="1 2">
    <name type="scientific">Castanea mollissima</name>
    <name type="common">Chinese chestnut</name>
    <dbReference type="NCBI Taxonomy" id="60419"/>
    <lineage>
        <taxon>Eukaryota</taxon>
        <taxon>Viridiplantae</taxon>
        <taxon>Streptophyta</taxon>
        <taxon>Embryophyta</taxon>
        <taxon>Tracheophyta</taxon>
        <taxon>Spermatophyta</taxon>
        <taxon>Magnoliopsida</taxon>
        <taxon>eudicotyledons</taxon>
        <taxon>Gunneridae</taxon>
        <taxon>Pentapetalae</taxon>
        <taxon>rosids</taxon>
        <taxon>fabids</taxon>
        <taxon>Fagales</taxon>
        <taxon>Fagaceae</taxon>
        <taxon>Castanea</taxon>
    </lineage>
</organism>
<keyword evidence="2" id="KW-1185">Reference proteome</keyword>
<gene>
    <name evidence="1" type="ORF">CMV_029177</name>
</gene>
<name>A0A8J4V7N4_9ROSI</name>
<reference evidence="1" key="1">
    <citation type="submission" date="2020-03" db="EMBL/GenBank/DDBJ databases">
        <title>Castanea mollissima Vanexum genome sequencing.</title>
        <authorList>
            <person name="Staton M."/>
        </authorList>
    </citation>
    <scope>NUCLEOTIDE SEQUENCE</scope>
    <source>
        <tissue evidence="1">Leaf</tissue>
    </source>
</reference>
<dbReference type="AlphaFoldDB" id="A0A8J4V7N4"/>
<protein>
    <submittedName>
        <fullName evidence="1">Uncharacterized protein</fullName>
    </submittedName>
</protein>
<sequence>MAEERIITVGYVELAGSGGSSNKRKVNESSDLEKSSRIIYKDKHGAYSEQFTKHHKAEEFVDKHSGRLGFKEQVTYKSTHKVNDKVQGSTTEYETQVKFKKTVYPNKSASKSKCNYNNAIYYD</sequence>